<evidence type="ECO:0000313" key="1">
    <source>
        <dbReference type="EMBL" id="KAF4135970.1"/>
    </source>
</evidence>
<reference evidence="1" key="1">
    <citation type="submission" date="2020-03" db="EMBL/GenBank/DDBJ databases">
        <title>Hybrid Assembly of Korean Phytophthora infestans isolates.</title>
        <authorList>
            <person name="Prokchorchik M."/>
            <person name="Lee Y."/>
            <person name="Seo J."/>
            <person name="Cho J.-H."/>
            <person name="Park Y.-E."/>
            <person name="Jang D.-C."/>
            <person name="Im J.-S."/>
            <person name="Choi J.-G."/>
            <person name="Park H.-J."/>
            <person name="Lee G.-B."/>
            <person name="Lee Y.-G."/>
            <person name="Hong S.-Y."/>
            <person name="Cho K."/>
            <person name="Sohn K.H."/>
        </authorList>
    </citation>
    <scope>NUCLEOTIDE SEQUENCE</scope>
    <source>
        <strain evidence="1">KR_2_A2</strain>
    </source>
</reference>
<accession>A0A8S9U5X9</accession>
<organism evidence="1 3">
    <name type="scientific">Phytophthora infestans</name>
    <name type="common">Potato late blight agent</name>
    <name type="synonym">Botrytis infestans</name>
    <dbReference type="NCBI Taxonomy" id="4787"/>
    <lineage>
        <taxon>Eukaryota</taxon>
        <taxon>Sar</taxon>
        <taxon>Stramenopiles</taxon>
        <taxon>Oomycota</taxon>
        <taxon>Peronosporomycetes</taxon>
        <taxon>Peronosporales</taxon>
        <taxon>Peronosporaceae</taxon>
        <taxon>Phytophthora</taxon>
    </lineage>
</organism>
<sequence>MSIFTIADPVSASTRVVEDEKVHLHVGRPVQASTTRSKPVMETEVLAGTRRFRALIDTGCSSSTVDDTVVNKVKHLVTLTRNEATYRQANKSAGRTAHVASMQIA</sequence>
<dbReference type="Proteomes" id="UP000704712">
    <property type="component" value="Unassembled WGS sequence"/>
</dbReference>
<comment type="caution">
    <text evidence="1">The sequence shown here is derived from an EMBL/GenBank/DDBJ whole genome shotgun (WGS) entry which is preliminary data.</text>
</comment>
<name>A0A8S9U5X9_PHYIN</name>
<proteinExistence type="predicted"/>
<gene>
    <name evidence="2" type="ORF">GN958_ATG12354</name>
    <name evidence="1" type="ORF">GN958_ATG14842</name>
</gene>
<protein>
    <submittedName>
        <fullName evidence="1">Uncharacterized protein</fullName>
    </submittedName>
</protein>
<dbReference type="EMBL" id="JAACNO010002035">
    <property type="protein sequence ID" value="KAF4135970.1"/>
    <property type="molecule type" value="Genomic_DNA"/>
</dbReference>
<dbReference type="EMBL" id="JAACNO010001669">
    <property type="protein sequence ID" value="KAF4138488.1"/>
    <property type="molecule type" value="Genomic_DNA"/>
</dbReference>
<dbReference type="AlphaFoldDB" id="A0A8S9U5X9"/>
<evidence type="ECO:0000313" key="3">
    <source>
        <dbReference type="Proteomes" id="UP000704712"/>
    </source>
</evidence>
<evidence type="ECO:0000313" key="2">
    <source>
        <dbReference type="EMBL" id="KAF4138488.1"/>
    </source>
</evidence>